<keyword evidence="2" id="KW-1185">Reference proteome</keyword>
<accession>A0A0H2RFB2</accession>
<proteinExistence type="predicted"/>
<protein>
    <submittedName>
        <fullName evidence="1">Uncharacterized protein</fullName>
    </submittedName>
</protein>
<gene>
    <name evidence="1" type="ORF">SCHPADRAFT_512905</name>
</gene>
<name>A0A0H2RFB2_9AGAM</name>
<dbReference type="AlphaFoldDB" id="A0A0H2RFB2"/>
<reference evidence="1 2" key="1">
    <citation type="submission" date="2015-04" db="EMBL/GenBank/DDBJ databases">
        <title>Complete genome sequence of Schizopora paradoxa KUC8140, a cosmopolitan wood degrader in East Asia.</title>
        <authorList>
            <consortium name="DOE Joint Genome Institute"/>
            <person name="Min B."/>
            <person name="Park H."/>
            <person name="Jang Y."/>
            <person name="Kim J.-J."/>
            <person name="Kim K.H."/>
            <person name="Pangilinan J."/>
            <person name="Lipzen A."/>
            <person name="Riley R."/>
            <person name="Grigoriev I.V."/>
            <person name="Spatafora J.W."/>
            <person name="Choi I.-G."/>
        </authorList>
    </citation>
    <scope>NUCLEOTIDE SEQUENCE [LARGE SCALE GENOMIC DNA]</scope>
    <source>
        <strain evidence="1 2">KUC8140</strain>
    </source>
</reference>
<evidence type="ECO:0000313" key="2">
    <source>
        <dbReference type="Proteomes" id="UP000053477"/>
    </source>
</evidence>
<sequence>MIRSTPSILLRRPICLCEGWRLACWWRPPSARAPSQCFPLLPVHLRGSRTQSVVAVATWYRRKTRLLARHKRNAFSRSHSFRQVYSRTTHPFVFQASTRVGARASLGDAFVRTESTDPSTVAVTLGFSRGRKPAIFWYRHREESPISLTGSAARIWSSGSGKT</sequence>
<dbReference type="Proteomes" id="UP000053477">
    <property type="component" value="Unassembled WGS sequence"/>
</dbReference>
<organism evidence="1 2">
    <name type="scientific">Schizopora paradoxa</name>
    <dbReference type="NCBI Taxonomy" id="27342"/>
    <lineage>
        <taxon>Eukaryota</taxon>
        <taxon>Fungi</taxon>
        <taxon>Dikarya</taxon>
        <taxon>Basidiomycota</taxon>
        <taxon>Agaricomycotina</taxon>
        <taxon>Agaricomycetes</taxon>
        <taxon>Hymenochaetales</taxon>
        <taxon>Schizoporaceae</taxon>
        <taxon>Schizopora</taxon>
    </lineage>
</organism>
<evidence type="ECO:0000313" key="1">
    <source>
        <dbReference type="EMBL" id="KLO10540.1"/>
    </source>
</evidence>
<dbReference type="InParanoid" id="A0A0H2RFB2"/>
<dbReference type="EMBL" id="KQ086023">
    <property type="protein sequence ID" value="KLO10540.1"/>
    <property type="molecule type" value="Genomic_DNA"/>
</dbReference>